<name>A0A9D1MDS9_9FIRM</name>
<dbReference type="InterPro" id="IPR032675">
    <property type="entry name" value="LRR_dom_sf"/>
</dbReference>
<gene>
    <name evidence="1" type="ORF">IAC57_00960</name>
</gene>
<sequence>MKGRRRGRSSPEGITAIGDEAFSGCTSLGNVTFGPRVSGIGEGAFSGCIALRSAALPQNCKPERGAFPKKVTGGKRGLFGRLFS</sequence>
<dbReference type="EMBL" id="DVMZ01000026">
    <property type="protein sequence ID" value="HIU58648.1"/>
    <property type="molecule type" value="Genomic_DNA"/>
</dbReference>
<dbReference type="Proteomes" id="UP000824081">
    <property type="component" value="Unassembled WGS sequence"/>
</dbReference>
<dbReference type="Pfam" id="PF13306">
    <property type="entry name" value="LRR_5"/>
    <property type="match status" value="1"/>
</dbReference>
<reference evidence="1" key="2">
    <citation type="journal article" date="2021" name="PeerJ">
        <title>Extensive microbial diversity within the chicken gut microbiome revealed by metagenomics and culture.</title>
        <authorList>
            <person name="Gilroy R."/>
            <person name="Ravi A."/>
            <person name="Getino M."/>
            <person name="Pursley I."/>
            <person name="Horton D.L."/>
            <person name="Alikhan N.F."/>
            <person name="Baker D."/>
            <person name="Gharbi K."/>
            <person name="Hall N."/>
            <person name="Watson M."/>
            <person name="Adriaenssens E.M."/>
            <person name="Foster-Nyarko E."/>
            <person name="Jarju S."/>
            <person name="Secka A."/>
            <person name="Antonio M."/>
            <person name="Oren A."/>
            <person name="Chaudhuri R.R."/>
            <person name="La Ragione R."/>
            <person name="Hildebrand F."/>
            <person name="Pallen M.J."/>
        </authorList>
    </citation>
    <scope>NUCLEOTIDE SEQUENCE</scope>
    <source>
        <strain evidence="1">11687</strain>
    </source>
</reference>
<dbReference type="AlphaFoldDB" id="A0A9D1MDS9"/>
<comment type="caution">
    <text evidence="1">The sequence shown here is derived from an EMBL/GenBank/DDBJ whole genome shotgun (WGS) entry which is preliminary data.</text>
</comment>
<evidence type="ECO:0000313" key="1">
    <source>
        <dbReference type="EMBL" id="HIU58648.1"/>
    </source>
</evidence>
<dbReference type="Gene3D" id="3.80.10.10">
    <property type="entry name" value="Ribonuclease Inhibitor"/>
    <property type="match status" value="1"/>
</dbReference>
<evidence type="ECO:0000313" key="2">
    <source>
        <dbReference type="Proteomes" id="UP000824081"/>
    </source>
</evidence>
<dbReference type="InterPro" id="IPR026906">
    <property type="entry name" value="LRR_5"/>
</dbReference>
<proteinExistence type="predicted"/>
<reference evidence="1" key="1">
    <citation type="submission" date="2020-10" db="EMBL/GenBank/DDBJ databases">
        <authorList>
            <person name="Gilroy R."/>
        </authorList>
    </citation>
    <scope>NUCLEOTIDE SEQUENCE</scope>
    <source>
        <strain evidence="1">11687</strain>
    </source>
</reference>
<protein>
    <submittedName>
        <fullName evidence="1">Leucine-rich repeat protein</fullName>
    </submittedName>
</protein>
<accession>A0A9D1MDS9</accession>
<organism evidence="1 2">
    <name type="scientific">Candidatus Scatosoma pullistercoris</name>
    <dbReference type="NCBI Taxonomy" id="2840934"/>
    <lineage>
        <taxon>Bacteria</taxon>
        <taxon>Bacillati</taxon>
        <taxon>Bacillota</taxon>
        <taxon>Clostridia</taxon>
        <taxon>Candidatus Scatosoma</taxon>
    </lineage>
</organism>